<reference evidence="1 2" key="1">
    <citation type="submission" date="2009-01" db="EMBL/GenBank/DDBJ databases">
        <authorList>
            <person name="Qin X."/>
            <person name="Bachman B."/>
            <person name="Battles P."/>
            <person name="Bell A."/>
            <person name="Bess C."/>
            <person name="Bickham C."/>
            <person name="Chaboub L."/>
            <person name="Chen D."/>
            <person name="Coyle M."/>
            <person name="Deiros D.R."/>
            <person name="Dinh H."/>
            <person name="Forbes L."/>
            <person name="Fowler G."/>
            <person name="Francisco L."/>
            <person name="Fu Q."/>
            <person name="Gubbala S."/>
            <person name="Hale W."/>
            <person name="Han Y."/>
            <person name="Hemphill L."/>
            <person name="Highlander S.K."/>
            <person name="Hirani K."/>
            <person name="Hogues M."/>
            <person name="Jackson L."/>
            <person name="Jakkamsetti A."/>
            <person name="Javaid M."/>
            <person name="Jiang H."/>
            <person name="Korchina V."/>
            <person name="Kovar C."/>
            <person name="Lara F."/>
            <person name="Lee S."/>
            <person name="Mata R."/>
            <person name="Mathew T."/>
            <person name="Moen C."/>
            <person name="Morales K."/>
            <person name="Munidasa M."/>
            <person name="Nazareth L."/>
            <person name="Ngo R."/>
            <person name="Nguyen L."/>
            <person name="Okwuonu G."/>
            <person name="Ongeri F."/>
            <person name="Patil S."/>
            <person name="Petrosino J."/>
            <person name="Pham C."/>
            <person name="Pham P."/>
            <person name="Pu L.-L."/>
            <person name="Puazo M."/>
            <person name="Raj R."/>
            <person name="Reid J."/>
            <person name="Rouhana J."/>
            <person name="Saada N."/>
            <person name="Shang Y."/>
            <person name="Simmons D."/>
            <person name="Thornton R."/>
            <person name="Warren J."/>
            <person name="Weissenberger G."/>
            <person name="Zhang J."/>
            <person name="Zhang L."/>
            <person name="Zhou C."/>
            <person name="Zhu D."/>
            <person name="Muzny D."/>
            <person name="Worley K."/>
            <person name="Gibbs R."/>
        </authorList>
    </citation>
    <scope>NUCLEOTIDE SEQUENCE [LARGE SCALE GENOMIC DNA]</scope>
    <source>
        <strain evidence="1 2">ATCC 51866</strain>
    </source>
</reference>
<sequence length="58" mass="6256">MQVIKPRKPLSEHLLVGIILCGALVFPGRVLSGAPEADSNLVPGMNLRYGSIKHSIDF</sequence>
<evidence type="ECO:0000313" key="1">
    <source>
        <dbReference type="EMBL" id="EEI62794.1"/>
    </source>
</evidence>
<dbReference type="EMBL" id="ACHF01000067">
    <property type="protein sequence ID" value="EEI62794.1"/>
    <property type="molecule type" value="Genomic_DNA"/>
</dbReference>
<evidence type="ECO:0000313" key="2">
    <source>
        <dbReference type="Proteomes" id="UP000006237"/>
    </source>
</evidence>
<proteinExistence type="predicted"/>
<keyword evidence="2" id="KW-1185">Reference proteome</keyword>
<dbReference type="Proteomes" id="UP000006237">
    <property type="component" value="Unassembled WGS sequence"/>
</dbReference>
<gene>
    <name evidence="1" type="ORF">HMPREF0293_1943</name>
</gene>
<comment type="caution">
    <text evidence="1">The sequence shown here is derived from an EMBL/GenBank/DDBJ whole genome shotgun (WGS) entry which is preliminary data.</text>
</comment>
<name>A0ABP2DT25_9CORY</name>
<organism evidence="1 2">
    <name type="scientific">Corynebacterium glucuronolyticum ATCC 51866</name>
    <dbReference type="NCBI Taxonomy" id="548478"/>
    <lineage>
        <taxon>Bacteria</taxon>
        <taxon>Bacillati</taxon>
        <taxon>Actinomycetota</taxon>
        <taxon>Actinomycetes</taxon>
        <taxon>Mycobacteriales</taxon>
        <taxon>Corynebacteriaceae</taxon>
        <taxon>Corynebacterium</taxon>
    </lineage>
</organism>
<accession>A0ABP2DT25</accession>
<protein>
    <submittedName>
        <fullName evidence="1">Uncharacterized protein</fullName>
    </submittedName>
</protein>